<protein>
    <recommendedName>
        <fullName evidence="2">DUF6533 domain-containing protein</fullName>
    </recommendedName>
</protein>
<sequence>MSDPSQAYADFIIQAVRFTRISRYPVVAGYTALLYEFLIVFDQEYRLIYKSQWTLLKFLYLACRFIPITLWPVNIFTFMNEHTRQACQPLVVFFSLSFAPFLALPQCVYVLRAWSITGRKTSLLAIFSSCLAAYLGIVLWASTDDLRVIEAGFNTFGKAGCYRGSYRHQNPFARSIFAGIVLDFIVATIMMIYYYLTIRGSRGRLGRLVLKQDMFFFPFMLALNAWAAIMFLSPIRFLDGIVFTSVFVTSNILTCRFILQLRGLSSPTEHTELIRLSGVVRRDLGPASAMPNFERSNRASIALPVANLEPVPSHSHVSNV</sequence>
<feature type="transmembrane region" description="Helical" evidence="1">
    <location>
        <begin position="53"/>
        <end position="71"/>
    </location>
</feature>
<feature type="domain" description="DUF6533" evidence="2">
    <location>
        <begin position="27"/>
        <end position="68"/>
    </location>
</feature>
<keyword evidence="4" id="KW-1185">Reference proteome</keyword>
<keyword evidence="1" id="KW-0812">Transmembrane</keyword>
<evidence type="ECO:0000313" key="3">
    <source>
        <dbReference type="EMBL" id="KAF9523027.1"/>
    </source>
</evidence>
<evidence type="ECO:0000256" key="1">
    <source>
        <dbReference type="SAM" id="Phobius"/>
    </source>
</evidence>
<keyword evidence="1" id="KW-0472">Membrane</keyword>
<feature type="transmembrane region" description="Helical" evidence="1">
    <location>
        <begin position="123"/>
        <end position="141"/>
    </location>
</feature>
<evidence type="ECO:0000259" key="2">
    <source>
        <dbReference type="Pfam" id="PF20151"/>
    </source>
</evidence>
<accession>A0A9P6E5Q8</accession>
<feature type="transmembrane region" description="Helical" evidence="1">
    <location>
        <begin position="216"/>
        <end position="235"/>
    </location>
</feature>
<dbReference type="Proteomes" id="UP000807306">
    <property type="component" value="Unassembled WGS sequence"/>
</dbReference>
<comment type="caution">
    <text evidence="3">The sequence shown here is derived from an EMBL/GenBank/DDBJ whole genome shotgun (WGS) entry which is preliminary data.</text>
</comment>
<dbReference type="Pfam" id="PF20151">
    <property type="entry name" value="DUF6533"/>
    <property type="match status" value="1"/>
</dbReference>
<evidence type="ECO:0000313" key="4">
    <source>
        <dbReference type="Proteomes" id="UP000807306"/>
    </source>
</evidence>
<dbReference type="AlphaFoldDB" id="A0A9P6E5Q8"/>
<dbReference type="OrthoDB" id="3251775at2759"/>
<dbReference type="InterPro" id="IPR045340">
    <property type="entry name" value="DUF6533"/>
</dbReference>
<keyword evidence="1" id="KW-1133">Transmembrane helix</keyword>
<organism evidence="3 4">
    <name type="scientific">Crepidotus variabilis</name>
    <dbReference type="NCBI Taxonomy" id="179855"/>
    <lineage>
        <taxon>Eukaryota</taxon>
        <taxon>Fungi</taxon>
        <taxon>Dikarya</taxon>
        <taxon>Basidiomycota</taxon>
        <taxon>Agaricomycotina</taxon>
        <taxon>Agaricomycetes</taxon>
        <taxon>Agaricomycetidae</taxon>
        <taxon>Agaricales</taxon>
        <taxon>Agaricineae</taxon>
        <taxon>Crepidotaceae</taxon>
        <taxon>Crepidotus</taxon>
    </lineage>
</organism>
<dbReference type="EMBL" id="MU157927">
    <property type="protein sequence ID" value="KAF9523027.1"/>
    <property type="molecule type" value="Genomic_DNA"/>
</dbReference>
<reference evidence="3" key="1">
    <citation type="submission" date="2020-11" db="EMBL/GenBank/DDBJ databases">
        <authorList>
            <consortium name="DOE Joint Genome Institute"/>
            <person name="Ahrendt S."/>
            <person name="Riley R."/>
            <person name="Andreopoulos W."/>
            <person name="Labutti K."/>
            <person name="Pangilinan J."/>
            <person name="Ruiz-Duenas F.J."/>
            <person name="Barrasa J.M."/>
            <person name="Sanchez-Garcia M."/>
            <person name="Camarero S."/>
            <person name="Miyauchi S."/>
            <person name="Serrano A."/>
            <person name="Linde D."/>
            <person name="Babiker R."/>
            <person name="Drula E."/>
            <person name="Ayuso-Fernandez I."/>
            <person name="Pacheco R."/>
            <person name="Padilla G."/>
            <person name="Ferreira P."/>
            <person name="Barriuso J."/>
            <person name="Kellner H."/>
            <person name="Castanera R."/>
            <person name="Alfaro M."/>
            <person name="Ramirez L."/>
            <person name="Pisabarro A.G."/>
            <person name="Kuo A."/>
            <person name="Tritt A."/>
            <person name="Lipzen A."/>
            <person name="He G."/>
            <person name="Yan M."/>
            <person name="Ng V."/>
            <person name="Cullen D."/>
            <person name="Martin F."/>
            <person name="Rosso M.-N."/>
            <person name="Henrissat B."/>
            <person name="Hibbett D."/>
            <person name="Martinez A.T."/>
            <person name="Grigoriev I.V."/>
        </authorList>
    </citation>
    <scope>NUCLEOTIDE SEQUENCE</scope>
    <source>
        <strain evidence="3">CBS 506.95</strain>
    </source>
</reference>
<proteinExistence type="predicted"/>
<feature type="transmembrane region" description="Helical" evidence="1">
    <location>
        <begin position="176"/>
        <end position="196"/>
    </location>
</feature>
<feature type="transmembrane region" description="Helical" evidence="1">
    <location>
        <begin position="24"/>
        <end position="41"/>
    </location>
</feature>
<gene>
    <name evidence="3" type="ORF">CPB83DRAFT_910972</name>
</gene>
<name>A0A9P6E5Q8_9AGAR</name>
<feature type="transmembrane region" description="Helical" evidence="1">
    <location>
        <begin position="91"/>
        <end position="111"/>
    </location>
</feature>